<evidence type="ECO:0000313" key="3">
    <source>
        <dbReference type="EMBL" id="CAB4125941.1"/>
    </source>
</evidence>
<organism evidence="3">
    <name type="scientific">uncultured Caudovirales phage</name>
    <dbReference type="NCBI Taxonomy" id="2100421"/>
    <lineage>
        <taxon>Viruses</taxon>
        <taxon>Duplodnaviria</taxon>
        <taxon>Heunggongvirae</taxon>
        <taxon>Uroviricota</taxon>
        <taxon>Caudoviricetes</taxon>
        <taxon>Peduoviridae</taxon>
        <taxon>Maltschvirus</taxon>
        <taxon>Maltschvirus maltsch</taxon>
    </lineage>
</organism>
<dbReference type="PANTHER" id="PTHR42836:SF1">
    <property type="entry name" value="7-CARBOXY-7-DEAZAGUANINE SYNTHASE"/>
    <property type="match status" value="1"/>
</dbReference>
<dbReference type="GO" id="GO:0051539">
    <property type="term" value="F:4 iron, 4 sulfur cluster binding"/>
    <property type="evidence" value="ECO:0007669"/>
    <property type="project" value="UniProtKB-KW"/>
</dbReference>
<dbReference type="EMBL" id="LR798231">
    <property type="protein sequence ID" value="CAB5209048.1"/>
    <property type="molecule type" value="Genomic_DNA"/>
</dbReference>
<dbReference type="HAMAP" id="MF_00917">
    <property type="entry name" value="QueE"/>
    <property type="match status" value="1"/>
</dbReference>
<dbReference type="InterPro" id="IPR013785">
    <property type="entry name" value="Aldolase_TIM"/>
</dbReference>
<dbReference type="EMBL" id="LR796187">
    <property type="protein sequence ID" value="CAB4125941.1"/>
    <property type="molecule type" value="Genomic_DNA"/>
</dbReference>
<dbReference type="Gene3D" id="3.20.20.70">
    <property type="entry name" value="Aldolase class I"/>
    <property type="match status" value="1"/>
</dbReference>
<evidence type="ECO:0000313" key="4">
    <source>
        <dbReference type="EMBL" id="CAB5209048.1"/>
    </source>
</evidence>
<protein>
    <submittedName>
        <fullName evidence="3">NrdG Organic radical activating enzymes</fullName>
    </submittedName>
</protein>
<evidence type="ECO:0000256" key="1">
    <source>
        <dbReference type="ARBA" id="ARBA00022485"/>
    </source>
</evidence>
<dbReference type="InterPro" id="IPR024924">
    <property type="entry name" value="7-CO-7-deazaguanine_synth-like"/>
</dbReference>
<keyword evidence="1" id="KW-0479">Metal-binding</keyword>
<name>A0A6J5KVB2_9CAUD</name>
<accession>A0A6J5KVB2</accession>
<keyword evidence="1" id="KW-0004">4Fe-4S</keyword>
<sequence>MSKIKIAELFYSIQGEGRYMGVPSVFLRTFGCNFKCAGFGMTNGQLSKQVEAIAKQHELTPFTKYEDLPLVSTGCDSYASWDPRFKDLSPMLTSDAIVDRIMEILPYHKWEDEHLVITGGEPLLGWQRAYEDLLDHPTMSELKEITFETNGTQKLNADFKSYLLFDWLAKPFGRREVTFSVSAKLSCSGEHPDEAINPEVVCEYEEVGYTYLKFVVATEADAEEALEATDIYRAAGFKGPVYLMPVGGVESVYTMNNRNVAEYAMKNGLRYSDRLQVPLFKNEWGT</sequence>
<keyword evidence="1" id="KW-0408">Iron</keyword>
<dbReference type="PANTHER" id="PTHR42836">
    <property type="entry name" value="7-CARBOXY-7-DEAZAGUANINE SYNTHASE"/>
    <property type="match status" value="1"/>
</dbReference>
<evidence type="ECO:0000256" key="2">
    <source>
        <dbReference type="ARBA" id="ARBA00023239"/>
    </source>
</evidence>
<proteinExistence type="inferred from homology"/>
<keyword evidence="1" id="KW-0411">Iron-sulfur</keyword>
<gene>
    <name evidence="4" type="ORF">UFOVP181_297</name>
    <name evidence="3" type="ORF">UFOVP57_342</name>
</gene>
<keyword evidence="2" id="KW-0456">Lyase</keyword>
<reference evidence="3" key="1">
    <citation type="submission" date="2020-04" db="EMBL/GenBank/DDBJ databases">
        <authorList>
            <person name="Chiriac C."/>
            <person name="Salcher M."/>
            <person name="Ghai R."/>
            <person name="Kavagutti S V."/>
        </authorList>
    </citation>
    <scope>NUCLEOTIDE SEQUENCE</scope>
</reference>
<dbReference type="GO" id="GO:0016829">
    <property type="term" value="F:lyase activity"/>
    <property type="evidence" value="ECO:0007669"/>
    <property type="project" value="UniProtKB-KW"/>
</dbReference>